<protein>
    <submittedName>
        <fullName evidence="2">Uncharacterized protein</fullName>
    </submittedName>
</protein>
<proteinExistence type="predicted"/>
<name>A0A6A5YSB9_9PLEO</name>
<organism evidence="2 3">
    <name type="scientific">Lophiotrema nucula</name>
    <dbReference type="NCBI Taxonomy" id="690887"/>
    <lineage>
        <taxon>Eukaryota</taxon>
        <taxon>Fungi</taxon>
        <taxon>Dikarya</taxon>
        <taxon>Ascomycota</taxon>
        <taxon>Pezizomycotina</taxon>
        <taxon>Dothideomycetes</taxon>
        <taxon>Pleosporomycetidae</taxon>
        <taxon>Pleosporales</taxon>
        <taxon>Lophiotremataceae</taxon>
        <taxon>Lophiotrema</taxon>
    </lineage>
</organism>
<keyword evidence="3" id="KW-1185">Reference proteome</keyword>
<sequence length="197" mass="21212">MKLTGTAAALLILNASVGLAVKIHPDQEPGIYIGSHDDEHGLNHKRIGDVQAASRILRGVSTSSLEARSKPDFGEHINCWDGGSLETNAVFALRQKLAKLCDDQGDNPWVHAKSTVYATDGTFASYFCDYGKDPTWCTPEGLVKAGQKVDQQCGGGPGEDYTRVHEGPNWAYGTTFASRHFCTTEGGQLSQQQGDIS</sequence>
<feature type="signal peptide" evidence="1">
    <location>
        <begin position="1"/>
        <end position="20"/>
    </location>
</feature>
<evidence type="ECO:0000313" key="3">
    <source>
        <dbReference type="Proteomes" id="UP000799770"/>
    </source>
</evidence>
<evidence type="ECO:0000313" key="2">
    <source>
        <dbReference type="EMBL" id="KAF2109347.1"/>
    </source>
</evidence>
<gene>
    <name evidence="2" type="ORF">BDV96DRAFT_651784</name>
</gene>
<evidence type="ECO:0000256" key="1">
    <source>
        <dbReference type="SAM" id="SignalP"/>
    </source>
</evidence>
<feature type="chain" id="PRO_5025498973" evidence="1">
    <location>
        <begin position="21"/>
        <end position="197"/>
    </location>
</feature>
<dbReference type="EMBL" id="ML977342">
    <property type="protein sequence ID" value="KAF2109347.1"/>
    <property type="molecule type" value="Genomic_DNA"/>
</dbReference>
<keyword evidence="1" id="KW-0732">Signal</keyword>
<accession>A0A6A5YSB9</accession>
<reference evidence="2" key="1">
    <citation type="journal article" date="2020" name="Stud. Mycol.">
        <title>101 Dothideomycetes genomes: a test case for predicting lifestyles and emergence of pathogens.</title>
        <authorList>
            <person name="Haridas S."/>
            <person name="Albert R."/>
            <person name="Binder M."/>
            <person name="Bloem J."/>
            <person name="Labutti K."/>
            <person name="Salamov A."/>
            <person name="Andreopoulos B."/>
            <person name="Baker S."/>
            <person name="Barry K."/>
            <person name="Bills G."/>
            <person name="Bluhm B."/>
            <person name="Cannon C."/>
            <person name="Castanera R."/>
            <person name="Culley D."/>
            <person name="Daum C."/>
            <person name="Ezra D."/>
            <person name="Gonzalez J."/>
            <person name="Henrissat B."/>
            <person name="Kuo A."/>
            <person name="Liang C."/>
            <person name="Lipzen A."/>
            <person name="Lutzoni F."/>
            <person name="Magnuson J."/>
            <person name="Mondo S."/>
            <person name="Nolan M."/>
            <person name="Ohm R."/>
            <person name="Pangilinan J."/>
            <person name="Park H.-J."/>
            <person name="Ramirez L."/>
            <person name="Alfaro M."/>
            <person name="Sun H."/>
            <person name="Tritt A."/>
            <person name="Yoshinaga Y."/>
            <person name="Zwiers L.-H."/>
            <person name="Turgeon B."/>
            <person name="Goodwin S."/>
            <person name="Spatafora J."/>
            <person name="Crous P."/>
            <person name="Grigoriev I."/>
        </authorList>
    </citation>
    <scope>NUCLEOTIDE SEQUENCE</scope>
    <source>
        <strain evidence="2">CBS 627.86</strain>
    </source>
</reference>
<dbReference type="Proteomes" id="UP000799770">
    <property type="component" value="Unassembled WGS sequence"/>
</dbReference>
<dbReference type="AlphaFoldDB" id="A0A6A5YSB9"/>
<dbReference type="OrthoDB" id="10423158at2759"/>